<reference evidence="2 3" key="1">
    <citation type="submission" date="2019-07" db="EMBL/GenBank/DDBJ databases">
        <title>Lentzea xizangensis sp. nov., isolated from Qinghai-Tibetan Plateau Soils.</title>
        <authorList>
            <person name="Huang J."/>
        </authorList>
    </citation>
    <scope>NUCLEOTIDE SEQUENCE [LARGE SCALE GENOMIC DNA]</scope>
    <source>
        <strain evidence="2 3">FXJ1.1311</strain>
    </source>
</reference>
<keyword evidence="1" id="KW-0732">Signal</keyword>
<evidence type="ECO:0008006" key="4">
    <source>
        <dbReference type="Google" id="ProtNLM"/>
    </source>
</evidence>
<dbReference type="RefSeq" id="WP_146357336.1">
    <property type="nucleotide sequence ID" value="NZ_VOBR01000024.1"/>
</dbReference>
<feature type="signal peptide" evidence="1">
    <location>
        <begin position="1"/>
        <end position="29"/>
    </location>
</feature>
<comment type="caution">
    <text evidence="2">The sequence shown here is derived from an EMBL/GenBank/DDBJ whole genome shotgun (WGS) entry which is preliminary data.</text>
</comment>
<sequence length="150" mass="16471">MTRLRQAGVLAGVLMAGAFAVTAPGTASAAEYGCTGTLVDTYAVKSRVGNTLSHIRLYYNASTGYNCASNVKTAYYSQFKHEASINMYNEDFREDDNNRPGYNNDTDGGKFQYYAGPVKVYAKGKCVNIRAITYYYDEMAIRDTGMVHCG</sequence>
<organism evidence="2 3">
    <name type="scientific">Lentzea tibetensis</name>
    <dbReference type="NCBI Taxonomy" id="2591470"/>
    <lineage>
        <taxon>Bacteria</taxon>
        <taxon>Bacillati</taxon>
        <taxon>Actinomycetota</taxon>
        <taxon>Actinomycetes</taxon>
        <taxon>Pseudonocardiales</taxon>
        <taxon>Pseudonocardiaceae</taxon>
        <taxon>Lentzea</taxon>
    </lineage>
</organism>
<name>A0A563EL49_9PSEU</name>
<dbReference type="Proteomes" id="UP000316639">
    <property type="component" value="Unassembled WGS sequence"/>
</dbReference>
<accession>A0A563EL49</accession>
<dbReference type="AlphaFoldDB" id="A0A563EL49"/>
<dbReference type="OrthoDB" id="1099523at2"/>
<evidence type="ECO:0000256" key="1">
    <source>
        <dbReference type="SAM" id="SignalP"/>
    </source>
</evidence>
<evidence type="ECO:0000313" key="3">
    <source>
        <dbReference type="Proteomes" id="UP000316639"/>
    </source>
</evidence>
<keyword evidence="3" id="KW-1185">Reference proteome</keyword>
<protein>
    <recommendedName>
        <fullName evidence="4">Spore-associated protein A</fullName>
    </recommendedName>
</protein>
<dbReference type="EMBL" id="VOBR01000024">
    <property type="protein sequence ID" value="TWP47785.1"/>
    <property type="molecule type" value="Genomic_DNA"/>
</dbReference>
<proteinExistence type="predicted"/>
<feature type="chain" id="PRO_5021800262" description="Spore-associated protein A" evidence="1">
    <location>
        <begin position="30"/>
        <end position="150"/>
    </location>
</feature>
<evidence type="ECO:0000313" key="2">
    <source>
        <dbReference type="EMBL" id="TWP47785.1"/>
    </source>
</evidence>
<gene>
    <name evidence="2" type="ORF">FKR81_31080</name>
</gene>